<evidence type="ECO:0000313" key="11">
    <source>
        <dbReference type="Proteomes" id="UP001165565"/>
    </source>
</evidence>
<keyword evidence="7" id="KW-0732">Signal</keyword>
<proteinExistence type="predicted"/>
<keyword evidence="3" id="KW-0007">Acetylation</keyword>
<dbReference type="Pfam" id="PF00326">
    <property type="entry name" value="Peptidase_S9"/>
    <property type="match status" value="1"/>
</dbReference>
<evidence type="ECO:0000256" key="5">
    <source>
        <dbReference type="ARBA" id="ARBA00032596"/>
    </source>
</evidence>
<dbReference type="InterPro" id="IPR002469">
    <property type="entry name" value="Peptidase_S9B_N"/>
</dbReference>
<evidence type="ECO:0000256" key="7">
    <source>
        <dbReference type="SAM" id="SignalP"/>
    </source>
</evidence>
<dbReference type="Pfam" id="PF07676">
    <property type="entry name" value="PD40"/>
    <property type="match status" value="2"/>
</dbReference>
<dbReference type="Proteomes" id="UP001165565">
    <property type="component" value="Unassembled WGS sequence"/>
</dbReference>
<comment type="caution">
    <text evidence="10">The sequence shown here is derived from an EMBL/GenBank/DDBJ whole genome shotgun (WGS) entry which is preliminary data.</text>
</comment>
<reference evidence="10" key="1">
    <citation type="submission" date="2022-06" db="EMBL/GenBank/DDBJ databases">
        <title>Sphingomonas sp. nov. isolated from rhizosphere soil of tomato.</title>
        <authorList>
            <person name="Dong H."/>
            <person name="Gao R."/>
        </authorList>
    </citation>
    <scope>NUCLEOTIDE SEQUENCE</scope>
    <source>
        <strain evidence="10">MMSM24</strain>
    </source>
</reference>
<dbReference type="SUPFAM" id="SSF82171">
    <property type="entry name" value="DPP6 N-terminal domain-like"/>
    <property type="match status" value="1"/>
</dbReference>
<keyword evidence="11" id="KW-1185">Reference proteome</keyword>
<dbReference type="PANTHER" id="PTHR42776:SF27">
    <property type="entry name" value="DIPEPTIDYL PEPTIDASE FAMILY MEMBER 6"/>
    <property type="match status" value="1"/>
</dbReference>
<comment type="function">
    <text evidence="6">This enzyme catalyzes the hydrolysis of the N-terminal peptide bond of an N-acetylated peptide to generate an N-acetylated amino acid and a peptide with a free N-terminus. It preferentially cleaves off Ac-Ala, Ac-Met and Ac-Ser. Also, involved in the degradation of oxidized and glycated proteins.</text>
</comment>
<protein>
    <recommendedName>
        <fullName evidence="5">Acyl-peptide hydrolase</fullName>
    </recommendedName>
    <alternativeName>
        <fullName evidence="4">Acylaminoacyl-peptidase</fullName>
    </alternativeName>
</protein>
<dbReference type="RefSeq" id="WP_265267645.1">
    <property type="nucleotide sequence ID" value="NZ_JANFAV010000001.1"/>
</dbReference>
<evidence type="ECO:0000256" key="3">
    <source>
        <dbReference type="ARBA" id="ARBA00022990"/>
    </source>
</evidence>
<sequence>MRPIVLGVLLAIAPAGIAAAEAPPPGLEAALAYPFQTGLVAAERADRIAWINVVKGARNVWSAAGPDYRARRLTDATADDGQELTGLVLSPDGTRAIWVRGGDHDANWPIEGEPNPASRTDAATLEIWSAATAGGAPVKIAEGDAPAISATGRVAFIKSGKVWSVDAAGKDKPALLISDRGKASGLAWSPDGTRLAFVSGRGDHAFVGIWSGADKPVVWLAPGTGFDSGAVWSPDGRRVAFTRQPGDGGAPQPLLTEAPEPWSILVTDATSGEGKVVWRSPRTAEGSYPSAISDGAALMWGAGDRLVFRAELDNWAHLYSLPASGGEPLLLTPGKYMVEHTSLSRDRTTLFYDANNGATSGDDDRRHVFRVPVDRAAPQAVTHGTGLEWTPVAAGGDRIAFVAAGPTRAGEVRMIGADGRETLIGDASTGYAPPMVVPKQVTFKAADGMLIHGQLFEPAGGGRHPALVFVHGGPMRQMLLGFPYMDYYAHSYAMNQYLVTRGFTVLSVNYRLGIGYGRAFQHPAQASFRGASEYRDVQAAGAYLKSLSSVDPERIGIWGGSYGGYLTAMALARDSATFKAGVDLHGVHDWSRTLVEEAKPAERYEKGDWEAALKSAFESSPVADVARWKSPVLLIHGDDDRNVRFNQTIDLARRLDAAGVRYEELVLPNEIHGFLRYSDWLKADTATVRFFEAELKK</sequence>
<evidence type="ECO:0000313" key="10">
    <source>
        <dbReference type="EMBL" id="MCW6533629.1"/>
    </source>
</evidence>
<accession>A0AA42CNS7</accession>
<evidence type="ECO:0000259" key="9">
    <source>
        <dbReference type="Pfam" id="PF00930"/>
    </source>
</evidence>
<dbReference type="Gene3D" id="3.40.50.1820">
    <property type="entry name" value="alpha/beta hydrolase"/>
    <property type="match status" value="1"/>
</dbReference>
<feature type="signal peptide" evidence="7">
    <location>
        <begin position="1"/>
        <end position="20"/>
    </location>
</feature>
<feature type="chain" id="PRO_5041332224" description="Acyl-peptide hydrolase" evidence="7">
    <location>
        <begin position="21"/>
        <end position="697"/>
    </location>
</feature>
<dbReference type="InterPro" id="IPR002471">
    <property type="entry name" value="Pept_S9_AS"/>
</dbReference>
<gene>
    <name evidence="10" type="ORF">NEE01_02385</name>
</gene>
<dbReference type="AlphaFoldDB" id="A0AA42CNS7"/>
<dbReference type="SUPFAM" id="SSF53474">
    <property type="entry name" value="alpha/beta-Hydrolases"/>
    <property type="match status" value="1"/>
</dbReference>
<keyword evidence="2" id="KW-0645">Protease</keyword>
<dbReference type="Gene3D" id="2.120.10.30">
    <property type="entry name" value="TolB, C-terminal domain"/>
    <property type="match status" value="1"/>
</dbReference>
<dbReference type="InterPro" id="IPR001375">
    <property type="entry name" value="Peptidase_S9_cat"/>
</dbReference>
<evidence type="ECO:0000256" key="2">
    <source>
        <dbReference type="ARBA" id="ARBA00022825"/>
    </source>
</evidence>
<keyword evidence="2" id="KW-0720">Serine protease</keyword>
<dbReference type="Pfam" id="PF00930">
    <property type="entry name" value="DPPIV_N"/>
    <property type="match status" value="1"/>
</dbReference>
<dbReference type="EMBL" id="JANFAV010000001">
    <property type="protein sequence ID" value="MCW6533629.1"/>
    <property type="molecule type" value="Genomic_DNA"/>
</dbReference>
<dbReference type="InterPro" id="IPR011659">
    <property type="entry name" value="WD40"/>
</dbReference>
<dbReference type="InterPro" id="IPR011042">
    <property type="entry name" value="6-blade_b-propeller_TolB-like"/>
</dbReference>
<evidence type="ECO:0000256" key="6">
    <source>
        <dbReference type="ARBA" id="ARBA00045885"/>
    </source>
</evidence>
<name>A0AA42CNS7_9SPHN</name>
<dbReference type="GO" id="GO:0006508">
    <property type="term" value="P:proteolysis"/>
    <property type="evidence" value="ECO:0007669"/>
    <property type="project" value="InterPro"/>
</dbReference>
<dbReference type="GO" id="GO:0004252">
    <property type="term" value="F:serine-type endopeptidase activity"/>
    <property type="evidence" value="ECO:0007669"/>
    <property type="project" value="InterPro"/>
</dbReference>
<feature type="domain" description="Peptidase S9 prolyl oligopeptidase catalytic" evidence="8">
    <location>
        <begin position="495"/>
        <end position="696"/>
    </location>
</feature>
<evidence type="ECO:0000256" key="1">
    <source>
        <dbReference type="ARBA" id="ARBA00022801"/>
    </source>
</evidence>
<evidence type="ECO:0000259" key="8">
    <source>
        <dbReference type="Pfam" id="PF00326"/>
    </source>
</evidence>
<dbReference type="PROSITE" id="PS00708">
    <property type="entry name" value="PRO_ENDOPEP_SER"/>
    <property type="match status" value="1"/>
</dbReference>
<dbReference type="PANTHER" id="PTHR42776">
    <property type="entry name" value="SERINE PEPTIDASE S9 FAMILY MEMBER"/>
    <property type="match status" value="1"/>
</dbReference>
<dbReference type="InterPro" id="IPR029058">
    <property type="entry name" value="AB_hydrolase_fold"/>
</dbReference>
<feature type="domain" description="Dipeptidylpeptidase IV N-terminal" evidence="9">
    <location>
        <begin position="297"/>
        <end position="388"/>
    </location>
</feature>
<evidence type="ECO:0000256" key="4">
    <source>
        <dbReference type="ARBA" id="ARBA00032284"/>
    </source>
</evidence>
<organism evidence="10 11">
    <name type="scientific">Sphingomonas lycopersici</name>
    <dbReference type="NCBI Taxonomy" id="2951807"/>
    <lineage>
        <taxon>Bacteria</taxon>
        <taxon>Pseudomonadati</taxon>
        <taxon>Pseudomonadota</taxon>
        <taxon>Alphaproteobacteria</taxon>
        <taxon>Sphingomonadales</taxon>
        <taxon>Sphingomonadaceae</taxon>
        <taxon>Sphingomonas</taxon>
    </lineage>
</organism>
<keyword evidence="1 10" id="KW-0378">Hydrolase</keyword>